<dbReference type="RefSeq" id="XP_002487583.1">
    <property type="nucleotide sequence ID" value="XM_002487538.1"/>
</dbReference>
<feature type="compositionally biased region" description="Polar residues" evidence="14">
    <location>
        <begin position="346"/>
        <end position="364"/>
    </location>
</feature>
<keyword evidence="8 12" id="KW-0067">ATP-binding</keyword>
<feature type="binding site" evidence="12">
    <location>
        <position position="49"/>
    </location>
    <ligand>
        <name>ATP</name>
        <dbReference type="ChEBI" id="CHEBI:30616"/>
    </ligand>
</feature>
<evidence type="ECO:0000256" key="2">
    <source>
        <dbReference type="ARBA" id="ARBA00012434"/>
    </source>
</evidence>
<dbReference type="InterPro" id="IPR008271">
    <property type="entry name" value="Ser/Thr_kinase_AS"/>
</dbReference>
<evidence type="ECO:0000256" key="10">
    <source>
        <dbReference type="ARBA" id="ARBA00047307"/>
    </source>
</evidence>
<evidence type="ECO:0000256" key="14">
    <source>
        <dbReference type="SAM" id="MobiDB-lite"/>
    </source>
</evidence>
<dbReference type="FunCoup" id="B8MQP9">
    <property type="interactions" value="621"/>
</dbReference>
<keyword evidence="3 13" id="KW-0723">Serine/threonine-protein kinase</keyword>
<keyword evidence="9" id="KW-0112">Calmodulin-binding</keyword>
<evidence type="ECO:0000256" key="1">
    <source>
        <dbReference type="ARBA" id="ARBA00005354"/>
    </source>
</evidence>
<dbReference type="OrthoDB" id="40902at2759"/>
<evidence type="ECO:0000256" key="5">
    <source>
        <dbReference type="ARBA" id="ARBA00022679"/>
    </source>
</evidence>
<dbReference type="InterPro" id="IPR011009">
    <property type="entry name" value="Kinase-like_dom_sf"/>
</dbReference>
<comment type="similarity">
    <text evidence="1">Belongs to the protein kinase superfamily. CAMK Ser/Thr protein kinase family. CaMK subfamily.</text>
</comment>
<reference evidence="17" key="1">
    <citation type="journal article" date="2015" name="Genome Announc.">
        <title>Genome sequence of the AIDS-associated pathogen Penicillium marneffei (ATCC18224) and its near taxonomic relative Talaromyces stipitatus (ATCC10500).</title>
        <authorList>
            <person name="Nierman W.C."/>
            <person name="Fedorova-Abrams N.D."/>
            <person name="Andrianopoulos A."/>
        </authorList>
    </citation>
    <scope>NUCLEOTIDE SEQUENCE [LARGE SCALE GENOMIC DNA]</scope>
    <source>
        <strain evidence="17">ATCC 10500 / CBS 375.48 / QM 6759 / NRRL 1006</strain>
    </source>
</reference>
<keyword evidence="5 16" id="KW-0808">Transferase</keyword>
<dbReference type="GO" id="GO:0005524">
    <property type="term" value="F:ATP binding"/>
    <property type="evidence" value="ECO:0007669"/>
    <property type="project" value="UniProtKB-UniRule"/>
</dbReference>
<feature type="region of interest" description="Disordered" evidence="14">
    <location>
        <begin position="345"/>
        <end position="375"/>
    </location>
</feature>
<dbReference type="PROSITE" id="PS50011">
    <property type="entry name" value="PROTEIN_KINASE_DOM"/>
    <property type="match status" value="1"/>
</dbReference>
<dbReference type="InterPro" id="IPR000719">
    <property type="entry name" value="Prot_kinase_dom"/>
</dbReference>
<evidence type="ECO:0000256" key="7">
    <source>
        <dbReference type="ARBA" id="ARBA00022777"/>
    </source>
</evidence>
<evidence type="ECO:0000256" key="3">
    <source>
        <dbReference type="ARBA" id="ARBA00022527"/>
    </source>
</evidence>
<evidence type="ECO:0000256" key="8">
    <source>
        <dbReference type="ARBA" id="ARBA00022840"/>
    </source>
</evidence>
<dbReference type="CDD" id="cd05117">
    <property type="entry name" value="STKc_CAMK"/>
    <property type="match status" value="1"/>
</dbReference>
<evidence type="ECO:0000256" key="11">
    <source>
        <dbReference type="ARBA" id="ARBA00047430"/>
    </source>
</evidence>
<keyword evidence="6 12" id="KW-0547">Nucleotide-binding</keyword>
<keyword evidence="4" id="KW-0597">Phosphoprotein</keyword>
<name>B8MQP9_TALSN</name>
<evidence type="ECO:0000256" key="6">
    <source>
        <dbReference type="ARBA" id="ARBA00022741"/>
    </source>
</evidence>
<dbReference type="InParanoid" id="B8MQP9"/>
<evidence type="ECO:0000256" key="12">
    <source>
        <dbReference type="PROSITE-ProRule" id="PRU10141"/>
    </source>
</evidence>
<proteinExistence type="inferred from homology"/>
<dbReference type="OMA" id="HDWFESR"/>
<dbReference type="Proteomes" id="UP000001745">
    <property type="component" value="Unassembled WGS sequence"/>
</dbReference>
<dbReference type="SMART" id="SM00220">
    <property type="entry name" value="S_TKc"/>
    <property type="match status" value="1"/>
</dbReference>
<sequence length="417" mass="46614">MLNKLQGQPESYEKKSLYRFGRTLGAGTYGIVREADSPNGKVAVKIILKKSVRGNEQMKLNHPHIVHFRDWFESRDKYYIVTELATGGELFDRICEYGKFTEKDASQTIKQVLDAVRYLHERNIVHRDLKPENLLYATTAVESPLVLADFGIAKMLESPSDVLTSMAGSFGYAAPEVMLKEGHGKPADMWSLGVITYTLLCGYSPFRSENMSDLIEECRRGQVQFHERYWRDVSADAKDFINTLLTADQNKRATAEQALTHRWLKGDTASDHNLLPEIKAYMARAKLRRGIEIIKLANRIEALKMQEDDEEDLNGAGVPSNVGEAARQAVENRDASDIVSAFPSLAVTNPSGDTTETSSSQQPQEGGVTTKKRSLSRVARGDIFREIVLAKVRDAKQEQEAKTVEAEALARAEASNR</sequence>
<dbReference type="AlphaFoldDB" id="B8MQP9"/>
<organism evidence="16 17">
    <name type="scientific">Talaromyces stipitatus (strain ATCC 10500 / CBS 375.48 / QM 6759 / NRRL 1006)</name>
    <name type="common">Penicillium stipitatum</name>
    <dbReference type="NCBI Taxonomy" id="441959"/>
    <lineage>
        <taxon>Eukaryota</taxon>
        <taxon>Fungi</taxon>
        <taxon>Dikarya</taxon>
        <taxon>Ascomycota</taxon>
        <taxon>Pezizomycotina</taxon>
        <taxon>Eurotiomycetes</taxon>
        <taxon>Eurotiomycetidae</taxon>
        <taxon>Eurotiales</taxon>
        <taxon>Trichocomaceae</taxon>
        <taxon>Talaromyces</taxon>
        <taxon>Talaromyces sect. Talaromyces</taxon>
    </lineage>
</organism>
<dbReference type="EC" id="2.7.11.17" evidence="2"/>
<dbReference type="Gene3D" id="1.10.510.10">
    <property type="entry name" value="Transferase(Phosphotransferase) domain 1"/>
    <property type="match status" value="1"/>
</dbReference>
<dbReference type="STRING" id="441959.B8MQP9"/>
<dbReference type="GO" id="GO:0005516">
    <property type="term" value="F:calmodulin binding"/>
    <property type="evidence" value="ECO:0007669"/>
    <property type="project" value="UniProtKB-KW"/>
</dbReference>
<dbReference type="PANTHER" id="PTHR24347">
    <property type="entry name" value="SERINE/THREONINE-PROTEIN KINASE"/>
    <property type="match status" value="1"/>
</dbReference>
<keyword evidence="7 16" id="KW-0418">Kinase</keyword>
<dbReference type="PhylomeDB" id="B8MQP9"/>
<evidence type="ECO:0000259" key="15">
    <source>
        <dbReference type="PROSITE" id="PS50011"/>
    </source>
</evidence>
<dbReference type="VEuPathDB" id="FungiDB:TSTA_059590"/>
<dbReference type="Pfam" id="PF00069">
    <property type="entry name" value="Pkinase"/>
    <property type="match status" value="1"/>
</dbReference>
<evidence type="ECO:0000313" key="17">
    <source>
        <dbReference type="Proteomes" id="UP000001745"/>
    </source>
</evidence>
<dbReference type="EMBL" id="EQ962659">
    <property type="protein sequence ID" value="EED13472.1"/>
    <property type="molecule type" value="Genomic_DNA"/>
</dbReference>
<dbReference type="GeneID" id="8107428"/>
<keyword evidence="17" id="KW-1185">Reference proteome</keyword>
<dbReference type="SUPFAM" id="SSF56112">
    <property type="entry name" value="Protein kinase-like (PK-like)"/>
    <property type="match status" value="1"/>
</dbReference>
<comment type="catalytic activity">
    <reaction evidence="11">
        <text>L-seryl-[protein] + ATP = O-phospho-L-seryl-[protein] + ADP + H(+)</text>
        <dbReference type="Rhea" id="RHEA:17989"/>
        <dbReference type="Rhea" id="RHEA-COMP:9863"/>
        <dbReference type="Rhea" id="RHEA-COMP:11604"/>
        <dbReference type="ChEBI" id="CHEBI:15378"/>
        <dbReference type="ChEBI" id="CHEBI:29999"/>
        <dbReference type="ChEBI" id="CHEBI:30616"/>
        <dbReference type="ChEBI" id="CHEBI:83421"/>
        <dbReference type="ChEBI" id="CHEBI:456216"/>
        <dbReference type="EC" id="2.7.11.17"/>
    </reaction>
</comment>
<evidence type="ECO:0000256" key="13">
    <source>
        <dbReference type="RuleBase" id="RU000304"/>
    </source>
</evidence>
<dbReference type="FunFam" id="1.10.510.10:FF:000449">
    <property type="entry name" value="Calcium/calmodulin-dependent protein kinase"/>
    <property type="match status" value="1"/>
</dbReference>
<evidence type="ECO:0000313" key="16">
    <source>
        <dbReference type="EMBL" id="EED13472.1"/>
    </source>
</evidence>
<comment type="catalytic activity">
    <reaction evidence="10">
        <text>L-threonyl-[protein] + ATP = O-phospho-L-threonyl-[protein] + ADP + H(+)</text>
        <dbReference type="Rhea" id="RHEA:46608"/>
        <dbReference type="Rhea" id="RHEA-COMP:11060"/>
        <dbReference type="Rhea" id="RHEA-COMP:11605"/>
        <dbReference type="ChEBI" id="CHEBI:15378"/>
        <dbReference type="ChEBI" id="CHEBI:30013"/>
        <dbReference type="ChEBI" id="CHEBI:30616"/>
        <dbReference type="ChEBI" id="CHEBI:61977"/>
        <dbReference type="ChEBI" id="CHEBI:456216"/>
        <dbReference type="EC" id="2.7.11.17"/>
    </reaction>
</comment>
<dbReference type="PROSITE" id="PS00107">
    <property type="entry name" value="PROTEIN_KINASE_ATP"/>
    <property type="match status" value="1"/>
</dbReference>
<gene>
    <name evidence="16" type="ORF">TSTA_059590</name>
</gene>
<evidence type="ECO:0000256" key="9">
    <source>
        <dbReference type="ARBA" id="ARBA00022860"/>
    </source>
</evidence>
<accession>B8MQP9</accession>
<dbReference type="HOGENOM" id="CLU_000288_63_0_1"/>
<feature type="domain" description="Protein kinase" evidence="15">
    <location>
        <begin position="18"/>
        <end position="264"/>
    </location>
</feature>
<dbReference type="PROSITE" id="PS00108">
    <property type="entry name" value="PROTEIN_KINASE_ST"/>
    <property type="match status" value="1"/>
</dbReference>
<dbReference type="GO" id="GO:0004683">
    <property type="term" value="F:calcium/calmodulin-dependent protein kinase activity"/>
    <property type="evidence" value="ECO:0007669"/>
    <property type="project" value="UniProtKB-EC"/>
</dbReference>
<dbReference type="eggNOG" id="KOG0032">
    <property type="taxonomic scope" value="Eukaryota"/>
</dbReference>
<protein>
    <recommendedName>
        <fullName evidence="2">calcium/calmodulin-dependent protein kinase</fullName>
        <ecNumber evidence="2">2.7.11.17</ecNumber>
    </recommendedName>
</protein>
<dbReference type="InterPro" id="IPR017441">
    <property type="entry name" value="Protein_kinase_ATP_BS"/>
</dbReference>
<dbReference type="GO" id="GO:0106310">
    <property type="term" value="F:protein serine kinase activity"/>
    <property type="evidence" value="ECO:0007669"/>
    <property type="project" value="RHEA"/>
</dbReference>
<evidence type="ECO:0000256" key="4">
    <source>
        <dbReference type="ARBA" id="ARBA00022553"/>
    </source>
</evidence>